<feature type="non-terminal residue" evidence="2">
    <location>
        <position position="298"/>
    </location>
</feature>
<sequence>MTNRPVGIRSLAVSFPSTIRTNDYWQNKFPDLFGGAKQKRARLSRKTTSISDNNGLGIWSQEVAPYLSDPFRGNVERRVLAPDESSLKLEYQAAKDALKAAKISPEEVDLMIVASLLSEQMGAGNAAYLARQLKLNAPAWNLESTCSSALVALQNAHALIQIGEYRNVLVVVSQIGSKSVDEQDTLSLSMGDGAGAFVVDRLKPNQGILGSKIIHTNATCEAYLHELVTDDQGKPRMRTRTGENANVLAETAVDSVRSCCQGALKAAGVSLEEIDFFAFNTPTAWYASVCTRALDINP</sequence>
<evidence type="ECO:0000313" key="2">
    <source>
        <dbReference type="EMBL" id="NER31484.1"/>
    </source>
</evidence>
<dbReference type="AlphaFoldDB" id="A0A6B3NMM9"/>
<feature type="domain" description="Beta-ketoacyl-[acyl-carrier-protein] synthase III N-terminal" evidence="1">
    <location>
        <begin position="142"/>
        <end position="213"/>
    </location>
</feature>
<dbReference type="PANTHER" id="PTHR34069">
    <property type="entry name" value="3-OXOACYL-[ACYL-CARRIER-PROTEIN] SYNTHASE 3"/>
    <property type="match status" value="1"/>
</dbReference>
<organism evidence="2">
    <name type="scientific">Symploca sp. SIO1C4</name>
    <dbReference type="NCBI Taxonomy" id="2607765"/>
    <lineage>
        <taxon>Bacteria</taxon>
        <taxon>Bacillati</taxon>
        <taxon>Cyanobacteriota</taxon>
        <taxon>Cyanophyceae</taxon>
        <taxon>Coleofasciculales</taxon>
        <taxon>Coleofasciculaceae</taxon>
        <taxon>Symploca</taxon>
    </lineage>
</organism>
<name>A0A6B3NMM9_9CYAN</name>
<accession>A0A6B3NMM9</accession>
<dbReference type="GO" id="GO:0044550">
    <property type="term" value="P:secondary metabolite biosynthetic process"/>
    <property type="evidence" value="ECO:0007669"/>
    <property type="project" value="TreeGrafter"/>
</dbReference>
<dbReference type="PANTHER" id="PTHR34069:SF3">
    <property type="entry name" value="ACYL-COA:ACYL-COA ALKYLTRANSFERASE"/>
    <property type="match status" value="1"/>
</dbReference>
<protein>
    <submittedName>
        <fullName evidence="2">3-oxoacyl-ACP synthase</fullName>
    </submittedName>
</protein>
<gene>
    <name evidence="2" type="ORF">F6J89_28675</name>
</gene>
<dbReference type="CDD" id="cd00827">
    <property type="entry name" value="init_cond_enzymes"/>
    <property type="match status" value="1"/>
</dbReference>
<dbReference type="EMBL" id="JAAHFQ010000832">
    <property type="protein sequence ID" value="NER31484.1"/>
    <property type="molecule type" value="Genomic_DNA"/>
</dbReference>
<dbReference type="GO" id="GO:0004315">
    <property type="term" value="F:3-oxoacyl-[acyl-carrier-protein] synthase activity"/>
    <property type="evidence" value="ECO:0007669"/>
    <property type="project" value="InterPro"/>
</dbReference>
<dbReference type="InterPro" id="IPR016039">
    <property type="entry name" value="Thiolase-like"/>
</dbReference>
<dbReference type="InterPro" id="IPR013751">
    <property type="entry name" value="ACP_syn_III_N"/>
</dbReference>
<dbReference type="Pfam" id="PF08545">
    <property type="entry name" value="ACP_syn_III"/>
    <property type="match status" value="1"/>
</dbReference>
<proteinExistence type="predicted"/>
<dbReference type="Gene3D" id="3.40.47.10">
    <property type="match status" value="1"/>
</dbReference>
<evidence type="ECO:0000259" key="1">
    <source>
        <dbReference type="Pfam" id="PF08545"/>
    </source>
</evidence>
<dbReference type="GO" id="GO:0006633">
    <property type="term" value="P:fatty acid biosynthetic process"/>
    <property type="evidence" value="ECO:0007669"/>
    <property type="project" value="InterPro"/>
</dbReference>
<comment type="caution">
    <text evidence="2">The sequence shown here is derived from an EMBL/GenBank/DDBJ whole genome shotgun (WGS) entry which is preliminary data.</text>
</comment>
<dbReference type="SUPFAM" id="SSF53901">
    <property type="entry name" value="Thiolase-like"/>
    <property type="match status" value="1"/>
</dbReference>
<reference evidence="2" key="1">
    <citation type="submission" date="2019-11" db="EMBL/GenBank/DDBJ databases">
        <title>Genomic insights into an expanded diversity of filamentous marine cyanobacteria reveals the extraordinary biosynthetic potential of Moorea and Okeania.</title>
        <authorList>
            <person name="Ferreira Leao T."/>
            <person name="Wang M."/>
            <person name="Moss N."/>
            <person name="Da Silva R."/>
            <person name="Sanders J."/>
            <person name="Nurk S."/>
            <person name="Gurevich A."/>
            <person name="Humphrey G."/>
            <person name="Reher R."/>
            <person name="Zhu Q."/>
            <person name="Belda-Ferre P."/>
            <person name="Glukhov E."/>
            <person name="Rex R."/>
            <person name="Dorrestein P.C."/>
            <person name="Knight R."/>
            <person name="Pevzner P."/>
            <person name="Gerwick W.H."/>
            <person name="Gerwick L."/>
        </authorList>
    </citation>
    <scope>NUCLEOTIDE SEQUENCE</scope>
    <source>
        <strain evidence="2">SIO1C4</strain>
    </source>
</reference>